<feature type="binding site" evidence="5">
    <location>
        <position position="255"/>
    </location>
    <ligand>
        <name>a divalent metal cation</name>
        <dbReference type="ChEBI" id="CHEBI:60240"/>
        <label>2</label>
        <note>catalytic</note>
    </ligand>
</feature>
<keyword evidence="9" id="KW-1185">Reference proteome</keyword>
<dbReference type="HAMAP" id="MF_01974">
    <property type="entry name" value="MetAP_1"/>
    <property type="match status" value="1"/>
</dbReference>
<evidence type="ECO:0000256" key="6">
    <source>
        <dbReference type="RuleBase" id="RU003653"/>
    </source>
</evidence>
<gene>
    <name evidence="8" type="primary">MAP1D</name>
    <name evidence="8" type="ORF">Hypma_013053</name>
</gene>
<comment type="catalytic activity">
    <reaction evidence="5 6">
        <text>Release of N-terminal amino acids, preferentially methionine, from peptides and arylamides.</text>
        <dbReference type="EC" id="3.4.11.18"/>
    </reaction>
</comment>
<dbReference type="InterPro" id="IPR000994">
    <property type="entry name" value="Pept_M24"/>
</dbReference>
<feature type="domain" description="Peptidase M24" evidence="7">
    <location>
        <begin position="99"/>
        <end position="326"/>
    </location>
</feature>
<evidence type="ECO:0000313" key="8">
    <source>
        <dbReference type="EMBL" id="RDB19969.1"/>
    </source>
</evidence>
<comment type="similarity">
    <text evidence="5">Belongs to the peptidase M24A family. Methionine aminopeptidase type 1 subfamily.</text>
</comment>
<feature type="binding site" evidence="5">
    <location>
        <position position="319"/>
    </location>
    <ligand>
        <name>a divalent metal cation</name>
        <dbReference type="ChEBI" id="CHEBI:60240"/>
        <label>1</label>
    </ligand>
</feature>
<dbReference type="PANTHER" id="PTHR43330">
    <property type="entry name" value="METHIONINE AMINOPEPTIDASE"/>
    <property type="match status" value="1"/>
</dbReference>
<comment type="cofactor">
    <cofactor evidence="5">
        <name>Co(2+)</name>
        <dbReference type="ChEBI" id="CHEBI:48828"/>
    </cofactor>
    <cofactor evidence="5">
        <name>Zn(2+)</name>
        <dbReference type="ChEBI" id="CHEBI:29105"/>
    </cofactor>
    <cofactor evidence="5">
        <name>Mn(2+)</name>
        <dbReference type="ChEBI" id="CHEBI:29035"/>
    </cofactor>
    <cofactor evidence="5">
        <name>Fe(2+)</name>
        <dbReference type="ChEBI" id="CHEBI:29033"/>
    </cofactor>
    <text evidence="5">Binds 2 divalent metal cations per subunit. Has a high-affinity and a low affinity metal-binding site. The true nature of the physiological cofactor is under debate. The enzyme is active with cobalt, zinc, manganese or divalent iron ions. Most likely, methionine aminopeptidases function as mononuclear Fe(2+)-metalloproteases under physiological conditions, and the catalytically relevant metal-binding site has been assigned to the histidine-containing high-affinity site.</text>
</comment>
<feature type="binding site" evidence="5">
    <location>
        <position position="192"/>
    </location>
    <ligand>
        <name>a divalent metal cation</name>
        <dbReference type="ChEBI" id="CHEBI:60240"/>
        <label>2</label>
        <note>catalytic</note>
    </ligand>
</feature>
<evidence type="ECO:0000256" key="4">
    <source>
        <dbReference type="ARBA" id="ARBA00022801"/>
    </source>
</evidence>
<accession>A0A369JCY9</accession>
<keyword evidence="3 5" id="KW-0479">Metal-binding</keyword>
<dbReference type="Proteomes" id="UP000076154">
    <property type="component" value="Unassembled WGS sequence"/>
</dbReference>
<dbReference type="STRING" id="39966.A0A369JCY9"/>
<sequence length="330" mass="36608">MLRLARPSAFPWRRIAKCHPVSHCGTRQFSTDEQAFEFGDFSIILPEEPYIFGVSHIVPRTVPKTIVRPHYASPGAESSEVHSSYERERIELGANAEVRLREAAKLAKEVRDYAGRLVQVGVTTNSIDAAVHDFIISRSAYPSPLHYMEYPKSCCTSINNVIVHGIPDDRPLENGDIINIDITVYLNGYHGDTSQTFLVGDVDEQGRELVQATNKALQAGIHACGPGRPFKDIGKAIHELTRQSKFCVSSQFTGHGIGTVFHRPPWILHHLNDEPGVMKPGDCFTIEPCLIQGTNPRGWIFPDGWTASTENCARSAQAEHMVLITQDGLN</sequence>
<dbReference type="Gene3D" id="3.90.230.10">
    <property type="entry name" value="Creatinase/methionine aminopeptidase superfamily"/>
    <property type="match status" value="1"/>
</dbReference>
<dbReference type="PROSITE" id="PS00680">
    <property type="entry name" value="MAP_1"/>
    <property type="match status" value="1"/>
</dbReference>
<evidence type="ECO:0000256" key="3">
    <source>
        <dbReference type="ARBA" id="ARBA00022723"/>
    </source>
</evidence>
<dbReference type="AlphaFoldDB" id="A0A369JCY9"/>
<feature type="binding site" evidence="5">
    <location>
        <position position="287"/>
    </location>
    <ligand>
        <name>a divalent metal cation</name>
        <dbReference type="ChEBI" id="CHEBI:60240"/>
        <label>2</label>
        <note>catalytic</note>
    </ligand>
</feature>
<feature type="binding site" evidence="5">
    <location>
        <position position="262"/>
    </location>
    <ligand>
        <name>substrate</name>
    </ligand>
</feature>
<dbReference type="GO" id="GO:0004239">
    <property type="term" value="F:initiator methionyl aminopeptidase activity"/>
    <property type="evidence" value="ECO:0007669"/>
    <property type="project" value="UniProtKB-UniRule"/>
</dbReference>
<evidence type="ECO:0000256" key="1">
    <source>
        <dbReference type="ARBA" id="ARBA00022438"/>
    </source>
</evidence>
<dbReference type="CDD" id="cd01086">
    <property type="entry name" value="MetAP1"/>
    <property type="match status" value="1"/>
</dbReference>
<dbReference type="GO" id="GO:0006508">
    <property type="term" value="P:proteolysis"/>
    <property type="evidence" value="ECO:0007669"/>
    <property type="project" value="UniProtKB-KW"/>
</dbReference>
<feature type="binding site" evidence="5">
    <location>
        <position position="192"/>
    </location>
    <ligand>
        <name>a divalent metal cation</name>
        <dbReference type="ChEBI" id="CHEBI:60240"/>
        <label>1</label>
    </ligand>
</feature>
<evidence type="ECO:0000256" key="2">
    <source>
        <dbReference type="ARBA" id="ARBA00022670"/>
    </source>
</evidence>
<dbReference type="InterPro" id="IPR002467">
    <property type="entry name" value="Pept_M24A_MAP1"/>
</dbReference>
<dbReference type="InParanoid" id="A0A369JCY9"/>
<keyword evidence="2 5" id="KW-0645">Protease</keyword>
<feature type="binding site" evidence="5">
    <location>
        <position position="319"/>
    </location>
    <ligand>
        <name>a divalent metal cation</name>
        <dbReference type="ChEBI" id="CHEBI:60240"/>
        <label>2</label>
        <note>catalytic</note>
    </ligand>
</feature>
<dbReference type="EC" id="3.4.11.18" evidence="6"/>
<feature type="binding site" evidence="5">
    <location>
        <position position="164"/>
    </location>
    <ligand>
        <name>substrate</name>
    </ligand>
</feature>
<evidence type="ECO:0000313" key="9">
    <source>
        <dbReference type="Proteomes" id="UP000076154"/>
    </source>
</evidence>
<protein>
    <recommendedName>
        <fullName evidence="6">Methionine aminopeptidase</fullName>
        <ecNumber evidence="6">3.4.11.18</ecNumber>
    </recommendedName>
</protein>
<dbReference type="InterPro" id="IPR036005">
    <property type="entry name" value="Creatinase/aminopeptidase-like"/>
</dbReference>
<keyword evidence="1 5" id="KW-0031">Aminopeptidase</keyword>
<dbReference type="EMBL" id="LUEZ02000071">
    <property type="protein sequence ID" value="RDB19969.1"/>
    <property type="molecule type" value="Genomic_DNA"/>
</dbReference>
<evidence type="ECO:0000259" key="7">
    <source>
        <dbReference type="Pfam" id="PF00557"/>
    </source>
</evidence>
<comment type="caution">
    <text evidence="8">The sequence shown here is derived from an EMBL/GenBank/DDBJ whole genome shotgun (WGS) entry which is preliminary data.</text>
</comment>
<organism evidence="8 9">
    <name type="scientific">Hypsizygus marmoreus</name>
    <name type="common">White beech mushroom</name>
    <name type="synonym">Agaricus marmoreus</name>
    <dbReference type="NCBI Taxonomy" id="39966"/>
    <lineage>
        <taxon>Eukaryota</taxon>
        <taxon>Fungi</taxon>
        <taxon>Dikarya</taxon>
        <taxon>Basidiomycota</taxon>
        <taxon>Agaricomycotina</taxon>
        <taxon>Agaricomycetes</taxon>
        <taxon>Agaricomycetidae</taxon>
        <taxon>Agaricales</taxon>
        <taxon>Tricholomatineae</taxon>
        <taxon>Lyophyllaceae</taxon>
        <taxon>Hypsizygus</taxon>
    </lineage>
</organism>
<dbReference type="InterPro" id="IPR001714">
    <property type="entry name" value="Pept_M24_MAP"/>
</dbReference>
<proteinExistence type="inferred from homology"/>
<dbReference type="Pfam" id="PF00557">
    <property type="entry name" value="Peptidase_M24"/>
    <property type="match status" value="1"/>
</dbReference>
<reference evidence="8" key="1">
    <citation type="submission" date="2018-04" db="EMBL/GenBank/DDBJ databases">
        <title>Whole genome sequencing of Hypsizygus marmoreus.</title>
        <authorList>
            <person name="Choi I.-G."/>
            <person name="Min B."/>
            <person name="Kim J.-G."/>
            <person name="Kim S."/>
            <person name="Oh Y.-L."/>
            <person name="Kong W.-S."/>
            <person name="Park H."/>
            <person name="Jeong J."/>
            <person name="Song E.-S."/>
        </authorList>
    </citation>
    <scope>NUCLEOTIDE SEQUENCE [LARGE SCALE GENOMIC DNA]</scope>
    <source>
        <strain evidence="8">51987-8</strain>
    </source>
</reference>
<feature type="binding site" evidence="5">
    <location>
        <position position="181"/>
    </location>
    <ligand>
        <name>a divalent metal cation</name>
        <dbReference type="ChEBI" id="CHEBI:60240"/>
        <label>1</label>
    </ligand>
</feature>
<comment type="function">
    <text evidence="6">Cotranslationally removes the N-terminal methionine from nascent proteins. The N-terminal methionine is often cleaved when the second residue in the primary sequence is small and uncharged (Met-Ala-, Cys, Gly, Pro, Ser, Thr, or Val).</text>
</comment>
<dbReference type="NCBIfam" id="TIGR00500">
    <property type="entry name" value="met_pdase_I"/>
    <property type="match status" value="1"/>
</dbReference>
<dbReference type="GO" id="GO:0070006">
    <property type="term" value="F:metalloaminopeptidase activity"/>
    <property type="evidence" value="ECO:0007669"/>
    <property type="project" value="UniProtKB-UniRule"/>
</dbReference>
<name>A0A369JCY9_HYPMA</name>
<dbReference type="PRINTS" id="PR00599">
    <property type="entry name" value="MAPEPTIDASE"/>
</dbReference>
<dbReference type="SUPFAM" id="SSF55920">
    <property type="entry name" value="Creatinase/aminopeptidase"/>
    <property type="match status" value="1"/>
</dbReference>
<keyword evidence="4 5" id="KW-0378">Hydrolase</keyword>
<dbReference type="GO" id="GO:0046872">
    <property type="term" value="F:metal ion binding"/>
    <property type="evidence" value="ECO:0007669"/>
    <property type="project" value="UniProtKB-UniRule"/>
</dbReference>
<evidence type="ECO:0000256" key="5">
    <source>
        <dbReference type="HAMAP-Rule" id="MF_03174"/>
    </source>
</evidence>
<dbReference type="PANTHER" id="PTHR43330:SF8">
    <property type="entry name" value="METHIONINE AMINOPEPTIDASE 1D, MITOCHONDRIAL"/>
    <property type="match status" value="1"/>
</dbReference>
<dbReference type="OrthoDB" id="3209743at2759"/>